<dbReference type="PANTHER" id="PTHR10000:SF8">
    <property type="entry name" value="HAD SUPERFAMILY HYDROLASE-LIKE, TYPE 3"/>
    <property type="match status" value="1"/>
</dbReference>
<dbReference type="Pfam" id="PF08282">
    <property type="entry name" value="Hydrolase_3"/>
    <property type="match status" value="1"/>
</dbReference>
<dbReference type="SUPFAM" id="SSF56784">
    <property type="entry name" value="HAD-like"/>
    <property type="match status" value="1"/>
</dbReference>
<keyword evidence="2" id="KW-1185">Reference proteome</keyword>
<dbReference type="HOGENOM" id="CLU_044146_1_3_7"/>
<dbReference type="PANTHER" id="PTHR10000">
    <property type="entry name" value="PHOSPHOSERINE PHOSPHATASE"/>
    <property type="match status" value="1"/>
</dbReference>
<dbReference type="GO" id="GO:0000287">
    <property type="term" value="F:magnesium ion binding"/>
    <property type="evidence" value="ECO:0007669"/>
    <property type="project" value="TreeGrafter"/>
</dbReference>
<dbReference type="AlphaFoldDB" id="E6WYZ2"/>
<name>E6WYZ2_NITSE</name>
<keyword evidence="1" id="KW-0378">Hydrolase</keyword>
<accession>E6WYZ2</accession>
<dbReference type="InterPro" id="IPR023214">
    <property type="entry name" value="HAD_sf"/>
</dbReference>
<dbReference type="InterPro" id="IPR036412">
    <property type="entry name" value="HAD-like_sf"/>
</dbReference>
<dbReference type="NCBIfam" id="TIGR01484">
    <property type="entry name" value="HAD-SF-IIB"/>
    <property type="match status" value="1"/>
</dbReference>
<dbReference type="STRING" id="749222.Nitsa_1327"/>
<dbReference type="GO" id="GO:0005829">
    <property type="term" value="C:cytosol"/>
    <property type="evidence" value="ECO:0007669"/>
    <property type="project" value="TreeGrafter"/>
</dbReference>
<dbReference type="Gene3D" id="3.30.1240.10">
    <property type="match status" value="1"/>
</dbReference>
<organism evidence="1 2">
    <name type="scientific">Nitratifractor salsuginis (strain DSM 16511 / JCM 12458 / E9I37-1)</name>
    <dbReference type="NCBI Taxonomy" id="749222"/>
    <lineage>
        <taxon>Bacteria</taxon>
        <taxon>Pseudomonadati</taxon>
        <taxon>Campylobacterota</taxon>
        <taxon>Epsilonproteobacteria</taxon>
        <taxon>Campylobacterales</taxon>
        <taxon>Sulfurovaceae</taxon>
        <taxon>Nitratifractor</taxon>
    </lineage>
</organism>
<evidence type="ECO:0000313" key="2">
    <source>
        <dbReference type="Proteomes" id="UP000008633"/>
    </source>
</evidence>
<protein>
    <submittedName>
        <fullName evidence="1">Haloacid dehalogenase domain protein hydrolase type 3</fullName>
    </submittedName>
</protein>
<reference evidence="2" key="2">
    <citation type="submission" date="2011-01" db="EMBL/GenBank/DDBJ databases">
        <title>The complete genome of Nitratifractor salsuginis DSM 16511.</title>
        <authorList>
            <consortium name="US DOE Joint Genome Institute (JGI-PGF)"/>
            <person name="Lucas S."/>
            <person name="Copeland A."/>
            <person name="Lapidus A."/>
            <person name="Bruce D."/>
            <person name="Goodwin L."/>
            <person name="Pitluck S."/>
            <person name="Kyrpides N."/>
            <person name="Mavromatis K."/>
            <person name="Ivanova N."/>
            <person name="Mikhailova N."/>
            <person name="Zeytun A."/>
            <person name="Detter J.C."/>
            <person name="Tapia R."/>
            <person name="Han C."/>
            <person name="Land M."/>
            <person name="Hauser L."/>
            <person name="Markowitz V."/>
            <person name="Cheng J.-F."/>
            <person name="Hugenholtz P."/>
            <person name="Woyke T."/>
            <person name="Wu D."/>
            <person name="Tindall B."/>
            <person name="Schuetze A."/>
            <person name="Brambilla E."/>
            <person name="Klenk H.-P."/>
            <person name="Eisen J.A."/>
        </authorList>
    </citation>
    <scope>NUCLEOTIDE SEQUENCE [LARGE SCALE GENOMIC DNA]</scope>
    <source>
        <strain evidence="2">DSM 16511 / JCM 12458 / E9I37-1</strain>
    </source>
</reference>
<dbReference type="RefSeq" id="WP_013554268.1">
    <property type="nucleotide sequence ID" value="NC_014935.1"/>
</dbReference>
<reference evidence="1 2" key="1">
    <citation type="journal article" date="2011" name="Stand. Genomic Sci.">
        <title>Complete genome sequence of Nitratifractor salsuginis type strain (E9I37-1).</title>
        <authorList>
            <person name="Anderson I."/>
            <person name="Sikorski J."/>
            <person name="Zeytun A."/>
            <person name="Nolan M."/>
            <person name="Lapidus A."/>
            <person name="Lucas S."/>
            <person name="Hammon N."/>
            <person name="Deshpande S."/>
            <person name="Cheng J.F."/>
            <person name="Tapia R."/>
            <person name="Han C."/>
            <person name="Goodwin L."/>
            <person name="Pitluck S."/>
            <person name="Liolios K."/>
            <person name="Pagani I."/>
            <person name="Ivanova N."/>
            <person name="Huntemann M."/>
            <person name="Mavromatis K."/>
            <person name="Ovchinikova G."/>
            <person name="Pati A."/>
            <person name="Chen A."/>
            <person name="Palaniappan K."/>
            <person name="Land M."/>
            <person name="Hauser L."/>
            <person name="Brambilla E.M."/>
            <person name="Ngatchou-Djao O.D."/>
            <person name="Rohde M."/>
            <person name="Tindall B.J."/>
            <person name="Goker M."/>
            <person name="Detter J.C."/>
            <person name="Woyke T."/>
            <person name="Bristow J."/>
            <person name="Eisen J.A."/>
            <person name="Markowitz V."/>
            <person name="Hugenholtz P."/>
            <person name="Klenk H.P."/>
            <person name="Kyrpides N.C."/>
        </authorList>
    </citation>
    <scope>NUCLEOTIDE SEQUENCE [LARGE SCALE GENOMIC DNA]</scope>
    <source>
        <strain evidence="2">DSM 16511 / JCM 12458 / E9I37-1</strain>
    </source>
</reference>
<dbReference type="KEGG" id="nsa:Nitsa_1327"/>
<dbReference type="Gene3D" id="3.40.50.1000">
    <property type="entry name" value="HAD superfamily/HAD-like"/>
    <property type="match status" value="1"/>
</dbReference>
<evidence type="ECO:0000313" key="1">
    <source>
        <dbReference type="EMBL" id="ADV46578.1"/>
    </source>
</evidence>
<dbReference type="InterPro" id="IPR006379">
    <property type="entry name" value="HAD-SF_hydro_IIB"/>
</dbReference>
<proteinExistence type="predicted"/>
<gene>
    <name evidence="1" type="ordered locus">Nitsa_1327</name>
</gene>
<dbReference type="Proteomes" id="UP000008633">
    <property type="component" value="Chromosome"/>
</dbReference>
<sequence length="280" mass="31799">MKPFYLTDLDKTFLRSDLSISAYSRRVWNESIKQGARLSVATARSLTGVRKLLEGLELREPLILLDGVVIATIDGKLIDVAALDREIGDGIIELAREELDMEPLLVGMEADGQESFIYPAHPNPYQEELLRTMHNDRRVKDVPRMRAMERNLKIVYMESEAKTAELERLLRRHFGDAIEIKCSADPYIDCWFLTVLHPEGDKAHALSKLERLEGVDKDHTTVFGDSHNDIGLFEMAGRRIAVANAIEELKELADIVLPYSNDEDAVARFLEEEILRPSKL</sequence>
<dbReference type="EMBL" id="CP002452">
    <property type="protein sequence ID" value="ADV46578.1"/>
    <property type="molecule type" value="Genomic_DNA"/>
</dbReference>
<dbReference type="GO" id="GO:0016791">
    <property type="term" value="F:phosphatase activity"/>
    <property type="evidence" value="ECO:0007669"/>
    <property type="project" value="TreeGrafter"/>
</dbReference>
<dbReference type="OrthoDB" id="7847955at2"/>
<dbReference type="eggNOG" id="COG0561">
    <property type="taxonomic scope" value="Bacteria"/>
</dbReference>